<reference evidence="3" key="1">
    <citation type="submission" date="2022-11" db="UniProtKB">
        <authorList>
            <consortium name="WormBaseParasite"/>
        </authorList>
    </citation>
    <scope>IDENTIFICATION</scope>
</reference>
<dbReference type="WBParaSite" id="PSU_v2.g12893.t1">
    <property type="protein sequence ID" value="PSU_v2.g12893.t1"/>
    <property type="gene ID" value="PSU_v2.g12893"/>
</dbReference>
<feature type="compositionally biased region" description="Basic and acidic residues" evidence="1">
    <location>
        <begin position="99"/>
        <end position="112"/>
    </location>
</feature>
<keyword evidence="2" id="KW-1185">Reference proteome</keyword>
<name>A0A914Y0A3_9BILA</name>
<sequence length="112" mass="12257">MSLTGSGRFRSVYVDDFDRHSSFSSSGKSGVFNPNGFVNGNNINGNDNNGIISYEPGSGAEYMYSKGWHTRDPYGKPLPTINRSIRNNNNNGGGGVRFDSTKSDDLLARENR</sequence>
<evidence type="ECO:0000313" key="2">
    <source>
        <dbReference type="Proteomes" id="UP000887577"/>
    </source>
</evidence>
<evidence type="ECO:0000313" key="3">
    <source>
        <dbReference type="WBParaSite" id="PSU_v2.g12893.t1"/>
    </source>
</evidence>
<proteinExistence type="predicted"/>
<accession>A0A914Y0A3</accession>
<feature type="region of interest" description="Disordered" evidence="1">
    <location>
        <begin position="79"/>
        <end position="112"/>
    </location>
</feature>
<evidence type="ECO:0000256" key="1">
    <source>
        <dbReference type="SAM" id="MobiDB-lite"/>
    </source>
</evidence>
<dbReference type="AlphaFoldDB" id="A0A914Y0A3"/>
<protein>
    <submittedName>
        <fullName evidence="3">Uncharacterized protein</fullName>
    </submittedName>
</protein>
<organism evidence="2 3">
    <name type="scientific">Panagrolaimus superbus</name>
    <dbReference type="NCBI Taxonomy" id="310955"/>
    <lineage>
        <taxon>Eukaryota</taxon>
        <taxon>Metazoa</taxon>
        <taxon>Ecdysozoa</taxon>
        <taxon>Nematoda</taxon>
        <taxon>Chromadorea</taxon>
        <taxon>Rhabditida</taxon>
        <taxon>Tylenchina</taxon>
        <taxon>Panagrolaimomorpha</taxon>
        <taxon>Panagrolaimoidea</taxon>
        <taxon>Panagrolaimidae</taxon>
        <taxon>Panagrolaimus</taxon>
    </lineage>
</organism>
<dbReference type="Proteomes" id="UP000887577">
    <property type="component" value="Unplaced"/>
</dbReference>